<sequence length="115" mass="13063">MTSFLRRLSMDSDSLKSSEVSNRVSHEQTSMMASRRNYFAAGIEMVRRRFSLQPCNDLPNHLHGITLGQTNNGSLPNFEEVAYVGLYTLTKSLEKIPGNVDIRFYRNFAPSVCQN</sequence>
<name>A0AAD5M6L6_PARTN</name>
<accession>A0AAD5M6L6</accession>
<evidence type="ECO:0000313" key="2">
    <source>
        <dbReference type="Proteomes" id="UP001196413"/>
    </source>
</evidence>
<dbReference type="Proteomes" id="UP001196413">
    <property type="component" value="Unassembled WGS sequence"/>
</dbReference>
<reference evidence="1" key="1">
    <citation type="submission" date="2021-06" db="EMBL/GenBank/DDBJ databases">
        <title>Parelaphostrongylus tenuis whole genome reference sequence.</title>
        <authorList>
            <person name="Garwood T.J."/>
            <person name="Larsen P.A."/>
            <person name="Fountain-Jones N.M."/>
            <person name="Garbe J.R."/>
            <person name="Macchietto M.G."/>
            <person name="Kania S.A."/>
            <person name="Gerhold R.W."/>
            <person name="Richards J.E."/>
            <person name="Wolf T.M."/>
        </authorList>
    </citation>
    <scope>NUCLEOTIDE SEQUENCE</scope>
    <source>
        <strain evidence="1">MNPRO001-30</strain>
        <tissue evidence="1">Meninges</tissue>
    </source>
</reference>
<evidence type="ECO:0000313" key="1">
    <source>
        <dbReference type="EMBL" id="KAJ1351458.1"/>
    </source>
</evidence>
<keyword evidence="2" id="KW-1185">Reference proteome</keyword>
<proteinExistence type="predicted"/>
<gene>
    <name evidence="1" type="ORF">KIN20_007464</name>
</gene>
<organism evidence="1 2">
    <name type="scientific">Parelaphostrongylus tenuis</name>
    <name type="common">Meningeal worm</name>
    <dbReference type="NCBI Taxonomy" id="148309"/>
    <lineage>
        <taxon>Eukaryota</taxon>
        <taxon>Metazoa</taxon>
        <taxon>Ecdysozoa</taxon>
        <taxon>Nematoda</taxon>
        <taxon>Chromadorea</taxon>
        <taxon>Rhabditida</taxon>
        <taxon>Rhabditina</taxon>
        <taxon>Rhabditomorpha</taxon>
        <taxon>Strongyloidea</taxon>
        <taxon>Metastrongylidae</taxon>
        <taxon>Parelaphostrongylus</taxon>
    </lineage>
</organism>
<protein>
    <submittedName>
        <fullName evidence="1">Uncharacterized protein</fullName>
    </submittedName>
</protein>
<comment type="caution">
    <text evidence="1">The sequence shown here is derived from an EMBL/GenBank/DDBJ whole genome shotgun (WGS) entry which is preliminary data.</text>
</comment>
<dbReference type="EMBL" id="JAHQIW010001077">
    <property type="protein sequence ID" value="KAJ1351458.1"/>
    <property type="molecule type" value="Genomic_DNA"/>
</dbReference>
<dbReference type="AlphaFoldDB" id="A0AAD5M6L6"/>